<name>A0A919YQ04_9BACL</name>
<reference evidence="2" key="1">
    <citation type="submission" date="2021-03" db="EMBL/GenBank/DDBJ databases">
        <title>Antimicrobial resistance genes in bacteria isolated from Japanese honey, and their potential for conferring macrolide and lincosamide resistance in the American foulbrood pathogen Paenibacillus larvae.</title>
        <authorList>
            <person name="Okamoto M."/>
            <person name="Kumagai M."/>
            <person name="Kanamori H."/>
            <person name="Takamatsu D."/>
        </authorList>
    </citation>
    <scope>NUCLEOTIDE SEQUENCE</scope>
    <source>
        <strain evidence="2">J40TS1</strain>
    </source>
</reference>
<keyword evidence="1" id="KW-1133">Transmembrane helix</keyword>
<keyword evidence="1" id="KW-0472">Membrane</keyword>
<keyword evidence="3" id="KW-1185">Reference proteome</keyword>
<feature type="transmembrane region" description="Helical" evidence="1">
    <location>
        <begin position="175"/>
        <end position="203"/>
    </location>
</feature>
<feature type="transmembrane region" description="Helical" evidence="1">
    <location>
        <begin position="236"/>
        <end position="254"/>
    </location>
</feature>
<evidence type="ECO:0000313" key="2">
    <source>
        <dbReference type="EMBL" id="GIP16169.1"/>
    </source>
</evidence>
<dbReference type="RefSeq" id="WP_213514395.1">
    <property type="nucleotide sequence ID" value="NZ_BOSE01000002.1"/>
</dbReference>
<evidence type="ECO:0000313" key="3">
    <source>
        <dbReference type="Proteomes" id="UP000683139"/>
    </source>
</evidence>
<dbReference type="EMBL" id="BOSE01000002">
    <property type="protein sequence ID" value="GIP16169.1"/>
    <property type="molecule type" value="Genomic_DNA"/>
</dbReference>
<feature type="transmembrane region" description="Helical" evidence="1">
    <location>
        <begin position="212"/>
        <end position="230"/>
    </location>
</feature>
<dbReference type="AlphaFoldDB" id="A0A919YQ04"/>
<protein>
    <submittedName>
        <fullName evidence="2">Uncharacterized protein</fullName>
    </submittedName>
</protein>
<organism evidence="2 3">
    <name type="scientific">Paenibacillus montaniterrae</name>
    <dbReference type="NCBI Taxonomy" id="429341"/>
    <lineage>
        <taxon>Bacteria</taxon>
        <taxon>Bacillati</taxon>
        <taxon>Bacillota</taxon>
        <taxon>Bacilli</taxon>
        <taxon>Bacillales</taxon>
        <taxon>Paenibacillaceae</taxon>
        <taxon>Paenibacillus</taxon>
    </lineage>
</organism>
<dbReference type="Proteomes" id="UP000683139">
    <property type="component" value="Unassembled WGS sequence"/>
</dbReference>
<sequence length="263" mass="30313">MWADIAAFLKANASETLIISIIGTILVWMYKQFKSMIDEKQQNELMTIQLKQGLFTKLELAIANVLHLDNDVSKQQMYALLGECGPHLTSEQRAVIRDYYKQFNPLFLHTLQALIVSEVDKLNRKLEKISEDEDSGEWLIYIKRLYAPIWPILLFAIIILYVLFVIQLIRQGTTLWVQICILITGVNLFISVTLLVSMIYFFVKRELGKQGVIRWCMFAMIIVSPALIFVVSRFDMSIVVSGIQILGVIMITRIKRPSEIIRP</sequence>
<keyword evidence="1" id="KW-0812">Transmembrane</keyword>
<feature type="transmembrane region" description="Helical" evidence="1">
    <location>
        <begin position="12"/>
        <end position="30"/>
    </location>
</feature>
<accession>A0A919YQ04</accession>
<comment type="caution">
    <text evidence="2">The sequence shown here is derived from an EMBL/GenBank/DDBJ whole genome shotgun (WGS) entry which is preliminary data.</text>
</comment>
<evidence type="ECO:0000256" key="1">
    <source>
        <dbReference type="SAM" id="Phobius"/>
    </source>
</evidence>
<proteinExistence type="predicted"/>
<feature type="transmembrane region" description="Helical" evidence="1">
    <location>
        <begin position="149"/>
        <end position="169"/>
    </location>
</feature>
<gene>
    <name evidence="2" type="ORF">J40TS1_18110</name>
</gene>